<feature type="transmembrane region" description="Helical" evidence="2">
    <location>
        <begin position="81"/>
        <end position="102"/>
    </location>
</feature>
<evidence type="ECO:0008006" key="5">
    <source>
        <dbReference type="Google" id="ProtNLM"/>
    </source>
</evidence>
<feature type="transmembrane region" description="Helical" evidence="2">
    <location>
        <begin position="30"/>
        <end position="48"/>
    </location>
</feature>
<evidence type="ECO:0000256" key="1">
    <source>
        <dbReference type="SAM" id="Coils"/>
    </source>
</evidence>
<gene>
    <name evidence="3" type="ORF">FHE72_20385</name>
</gene>
<evidence type="ECO:0000256" key="2">
    <source>
        <dbReference type="SAM" id="Phobius"/>
    </source>
</evidence>
<feature type="transmembrane region" description="Helical" evidence="2">
    <location>
        <begin position="163"/>
        <end position="182"/>
    </location>
</feature>
<proteinExistence type="predicted"/>
<protein>
    <recommendedName>
        <fullName evidence="5">DUF2254 domain-containing protein</fullName>
    </recommendedName>
</protein>
<organism evidence="3 4">
    <name type="scientific">Rossellomorea vietnamensis</name>
    <dbReference type="NCBI Taxonomy" id="218284"/>
    <lineage>
        <taxon>Bacteria</taxon>
        <taxon>Bacillati</taxon>
        <taxon>Bacillota</taxon>
        <taxon>Bacilli</taxon>
        <taxon>Bacillales</taxon>
        <taxon>Bacillaceae</taxon>
        <taxon>Rossellomorea</taxon>
    </lineage>
</organism>
<keyword evidence="1" id="KW-0175">Coiled coil</keyword>
<dbReference type="KEGG" id="bvq:FHE72_20385"/>
<reference evidence="3 4" key="1">
    <citation type="submission" date="2019-06" db="EMBL/GenBank/DDBJ databases">
        <title>An operon consisting of a P-type ATPase gene and a transcriptional regular gene given the different cadmium resistance in Bacillus vietamensis 151-6 and Bacillus marisflavi 151-25.</title>
        <authorList>
            <person name="Yu X."/>
        </authorList>
    </citation>
    <scope>NUCLEOTIDE SEQUENCE [LARGE SCALE GENOMIC DNA]</scope>
    <source>
        <strain evidence="3 4">151-6</strain>
    </source>
</reference>
<keyword evidence="2" id="KW-0472">Membrane</keyword>
<dbReference type="AlphaFoldDB" id="A0A6I6UWA4"/>
<name>A0A6I6UWA4_9BACI</name>
<dbReference type="RefSeq" id="WP_159362812.1">
    <property type="nucleotide sequence ID" value="NZ_CP047394.1"/>
</dbReference>
<dbReference type="EMBL" id="CP047394">
    <property type="protein sequence ID" value="QHE63100.1"/>
    <property type="molecule type" value="Genomic_DNA"/>
</dbReference>
<keyword evidence="2" id="KW-1133">Transmembrane helix</keyword>
<feature type="transmembrane region" description="Helical" evidence="2">
    <location>
        <begin position="123"/>
        <end position="143"/>
    </location>
</feature>
<feature type="coiled-coil region" evidence="1">
    <location>
        <begin position="254"/>
        <end position="281"/>
    </location>
</feature>
<keyword evidence="2" id="KW-0812">Transmembrane</keyword>
<dbReference type="Proteomes" id="UP000465062">
    <property type="component" value="Chromosome"/>
</dbReference>
<evidence type="ECO:0000313" key="3">
    <source>
        <dbReference type="EMBL" id="QHE63100.1"/>
    </source>
</evidence>
<sequence length="603" mass="70522">MIKNINIRYLYTYFAWLKHKVAERFLKKRTVYIFLLIGVGAFILYHLSLPFNASFIPMLITRWIVDLFGIEHIYDKNVRNVITTLISSLTIIISLLSAIYVFTHREQKSVSPSASTDNHKNTLVTIVISMMIFNIVFGCLIIMEYNGLLGEDNYKPSLDITKLLISRITLLSISLVLLILLIDKFIKYLFRTMSVDKMLEDSVVYTSKRVDKLIYTDRSRKKLDSFLNERYRKFHFGLESVFQNLKFAAEHNMNKEFEENIDKFKEVINKLKEDIEKYDIRIASSYLLNNDGAKFTNAYNSALRSNLALISHLMKNHQYTKTKKAVSLYFNMFIESDEKLTKIFKISLNDFLDFIDTNDERQLLIFLEGLDEIPKQHSLITYKFLLMKLINKDQIRNLTNLVYSSNKYIEHPKLKGSTLTILLQNLIKSIEISNYNITGFMVKFLITNFSGKDINRGLLVLKKNRNAYSSVLEAKEKIEGISENGVYAIKINEETFDYCYKKAYILLYAQHIYSIRHDLWYVKKWKETGYEINLSKEFKSCSYSEYMISKIISASNKYGLLFFEDSIAMEIICRELGIVFENKTNVTLPEAVTVLVNKIFKLE</sequence>
<accession>A0A6I6UWA4</accession>
<evidence type="ECO:0000313" key="4">
    <source>
        <dbReference type="Proteomes" id="UP000465062"/>
    </source>
</evidence>